<accession>A0AAW0UNS3</accession>
<gene>
    <name evidence="1" type="ORF">O3P69_003176</name>
</gene>
<organism evidence="1 2">
    <name type="scientific">Scylla paramamosain</name>
    <name type="common">Mud crab</name>
    <dbReference type="NCBI Taxonomy" id="85552"/>
    <lineage>
        <taxon>Eukaryota</taxon>
        <taxon>Metazoa</taxon>
        <taxon>Ecdysozoa</taxon>
        <taxon>Arthropoda</taxon>
        <taxon>Crustacea</taxon>
        <taxon>Multicrustacea</taxon>
        <taxon>Malacostraca</taxon>
        <taxon>Eumalacostraca</taxon>
        <taxon>Eucarida</taxon>
        <taxon>Decapoda</taxon>
        <taxon>Pleocyemata</taxon>
        <taxon>Brachyura</taxon>
        <taxon>Eubrachyura</taxon>
        <taxon>Portunoidea</taxon>
        <taxon>Portunidae</taxon>
        <taxon>Portuninae</taxon>
        <taxon>Scylla</taxon>
    </lineage>
</organism>
<evidence type="ECO:0000313" key="1">
    <source>
        <dbReference type="EMBL" id="KAK8400282.1"/>
    </source>
</evidence>
<proteinExistence type="predicted"/>
<evidence type="ECO:0000313" key="2">
    <source>
        <dbReference type="Proteomes" id="UP001487740"/>
    </source>
</evidence>
<keyword evidence="2" id="KW-1185">Reference proteome</keyword>
<dbReference type="Proteomes" id="UP001487740">
    <property type="component" value="Unassembled WGS sequence"/>
</dbReference>
<name>A0AAW0UNS3_SCYPA</name>
<comment type="caution">
    <text evidence="1">The sequence shown here is derived from an EMBL/GenBank/DDBJ whole genome shotgun (WGS) entry which is preliminary data.</text>
</comment>
<sequence>MQPPTFHRRWFLSDFYCCGNTDGCKPSTWLRAVYGGERTRKQQDTARLDVRGYCPGAAGCSTPTNAVVRDSVNRGQIRHQVSASSRKPSVCRTNYRVTVEETENARKVAVGGDVPCG</sequence>
<reference evidence="1 2" key="1">
    <citation type="submission" date="2023-03" db="EMBL/GenBank/DDBJ databases">
        <title>High-quality genome of Scylla paramamosain provides insights in environmental adaptation.</title>
        <authorList>
            <person name="Zhang L."/>
        </authorList>
    </citation>
    <scope>NUCLEOTIDE SEQUENCE [LARGE SCALE GENOMIC DNA]</scope>
    <source>
        <strain evidence="1">LZ_2023a</strain>
        <tissue evidence="1">Muscle</tissue>
    </source>
</reference>
<dbReference type="AlphaFoldDB" id="A0AAW0UNS3"/>
<protein>
    <submittedName>
        <fullName evidence="1">Uncharacterized protein</fullName>
    </submittedName>
</protein>
<dbReference type="EMBL" id="JARAKH010000010">
    <property type="protein sequence ID" value="KAK8400282.1"/>
    <property type="molecule type" value="Genomic_DNA"/>
</dbReference>